<feature type="repeat" description="Solcar" evidence="11">
    <location>
        <begin position="116"/>
        <end position="200"/>
    </location>
</feature>
<accession>A0A6C1E0V0</accession>
<organism evidence="13 14">
    <name type="scientific">Saccharomyces pastorianus</name>
    <name type="common">Lager yeast</name>
    <name type="synonym">Saccharomyces cerevisiae x Saccharomyces eubayanus</name>
    <dbReference type="NCBI Taxonomy" id="27292"/>
    <lineage>
        <taxon>Eukaryota</taxon>
        <taxon>Fungi</taxon>
        <taxon>Dikarya</taxon>
        <taxon>Ascomycota</taxon>
        <taxon>Saccharomycotina</taxon>
        <taxon>Saccharomycetes</taxon>
        <taxon>Saccharomycetales</taxon>
        <taxon>Saccharomycetaceae</taxon>
        <taxon>Saccharomyces</taxon>
    </lineage>
</organism>
<comment type="subcellular location">
    <subcellularLocation>
        <location evidence="1">Mitochondrion inner membrane</location>
        <topology evidence="1">Multi-pass membrane protein</topology>
    </subcellularLocation>
</comment>
<evidence type="ECO:0000256" key="2">
    <source>
        <dbReference type="ARBA" id="ARBA00006375"/>
    </source>
</evidence>
<evidence type="ECO:0000256" key="12">
    <source>
        <dbReference type="RuleBase" id="RU000488"/>
    </source>
</evidence>
<keyword evidence="7" id="KW-1133">Transmembrane helix</keyword>
<evidence type="ECO:0000256" key="1">
    <source>
        <dbReference type="ARBA" id="ARBA00004448"/>
    </source>
</evidence>
<dbReference type="GO" id="GO:0005743">
    <property type="term" value="C:mitochondrial inner membrane"/>
    <property type="evidence" value="ECO:0007669"/>
    <property type="project" value="UniProtKB-SubCell"/>
</dbReference>
<comment type="similarity">
    <text evidence="2 12">Belongs to the mitochondrial carrier (TC 2.A.29) family.</text>
</comment>
<dbReference type="PRINTS" id="PR00927">
    <property type="entry name" value="ADPTRNSLCASE"/>
</dbReference>
<evidence type="ECO:0000256" key="8">
    <source>
        <dbReference type="ARBA" id="ARBA00023128"/>
    </source>
</evidence>
<evidence type="ECO:0000313" key="13">
    <source>
        <dbReference type="EMBL" id="QID82550.1"/>
    </source>
</evidence>
<keyword evidence="3 12" id="KW-0813">Transport</keyword>
<evidence type="ECO:0000256" key="3">
    <source>
        <dbReference type="ARBA" id="ARBA00022448"/>
    </source>
</evidence>
<comment type="function">
    <text evidence="10">Transports C5-C7 oxodicarboxylates across the inner membranes of mitochondria. Can transport 2-oxoadipate, 2-oxoglutarate, adipate, glutarate, 2-oxopimelate, oxaloacetate, citrate and malate. The main physiological role is probably to supply 2-oxoadipate and 2-oxoglutarate from the mitochondrial matrix to the cytosol where they are used in the biosynthesis of lysine and glutamate, respectively, and in lysine catabolism.</text>
</comment>
<dbReference type="GO" id="GO:1990544">
    <property type="term" value="P:mitochondrial ATP transmembrane transport"/>
    <property type="evidence" value="ECO:0007669"/>
    <property type="project" value="InterPro"/>
</dbReference>
<proteinExistence type="inferred from homology"/>
<sequence length="307" mass="34007">MSSDSNAKPLPFIYQFISGAVAGISELTVMYPLDVVKTRFQLEVTTPTAAAVGKQVERYNGVIDCLKKIVKKEGFSRLYRGISSPMLMEAPKRATKFACNDQYQKIFKNLFNTNETTQKISIAAGASAGMTEAAVIVPFELIKIRMQDVKSSYLGPMDCLKKTIKNEGIMGLYKGIESTMWRNALWNGGYFGVIYQVRNSMPVAKTKGQKTRNDLIAGAIGGTVGTMLNTPFDVVKSRIQSVDAVSSAVKKYNWCLPSLLVIYREEGFRALYKGFVPKVCRLAPGGSLMLVVFTGMMNFFRDLKYGH</sequence>
<keyword evidence="8" id="KW-0496">Mitochondrion</keyword>
<name>A0A6C1E0V0_SACPS</name>
<dbReference type="InterPro" id="IPR002067">
    <property type="entry name" value="MCP"/>
</dbReference>
<evidence type="ECO:0000313" key="14">
    <source>
        <dbReference type="Proteomes" id="UP000501346"/>
    </source>
</evidence>
<dbReference type="SUPFAM" id="SSF103506">
    <property type="entry name" value="Mitochondrial carrier"/>
    <property type="match status" value="1"/>
</dbReference>
<dbReference type="EMBL" id="CP048996">
    <property type="protein sequence ID" value="QID82550.1"/>
    <property type="molecule type" value="Genomic_DNA"/>
</dbReference>
<dbReference type="InterPro" id="IPR023395">
    <property type="entry name" value="MCP_dom_sf"/>
</dbReference>
<evidence type="ECO:0000256" key="11">
    <source>
        <dbReference type="PROSITE-ProRule" id="PRU00282"/>
    </source>
</evidence>
<evidence type="ECO:0000256" key="7">
    <source>
        <dbReference type="ARBA" id="ARBA00022989"/>
    </source>
</evidence>
<evidence type="ECO:0000256" key="6">
    <source>
        <dbReference type="ARBA" id="ARBA00022792"/>
    </source>
</evidence>
<dbReference type="GO" id="GO:0006839">
    <property type="term" value="P:mitochondrial transport"/>
    <property type="evidence" value="ECO:0007669"/>
    <property type="project" value="UniProtKB-ARBA"/>
</dbReference>
<feature type="repeat" description="Solcar" evidence="11">
    <location>
        <begin position="209"/>
        <end position="299"/>
    </location>
</feature>
<dbReference type="PANTHER" id="PTHR46356:SF1">
    <property type="entry name" value="MITOCHONDRIAL 2-OXODICARBOXYLATE CARRIER"/>
    <property type="match status" value="1"/>
</dbReference>
<protein>
    <submittedName>
        <fullName evidence="13">Mitochondrial 2-oxodicarboxylate carrier 2</fullName>
    </submittedName>
</protein>
<dbReference type="AlphaFoldDB" id="A0A6C1E0V0"/>
<evidence type="ECO:0000256" key="10">
    <source>
        <dbReference type="ARBA" id="ARBA00057698"/>
    </source>
</evidence>
<dbReference type="PRINTS" id="PR00926">
    <property type="entry name" value="MITOCARRIER"/>
</dbReference>
<dbReference type="OrthoDB" id="434783at2759"/>
<dbReference type="SMR" id="A0A6C1E0V0"/>
<feature type="repeat" description="Solcar" evidence="11">
    <location>
        <begin position="10"/>
        <end position="106"/>
    </location>
</feature>
<dbReference type="InterPro" id="IPR051752">
    <property type="entry name" value="Mito_2-oxodicarb_carrier"/>
</dbReference>
<dbReference type="GO" id="GO:0140021">
    <property type="term" value="P:mitochondrial ADP transmembrane transport"/>
    <property type="evidence" value="ECO:0007669"/>
    <property type="project" value="InterPro"/>
</dbReference>
<dbReference type="GO" id="GO:0005471">
    <property type="term" value="F:ATP:ADP antiporter activity"/>
    <property type="evidence" value="ECO:0007669"/>
    <property type="project" value="InterPro"/>
</dbReference>
<keyword evidence="9 11" id="KW-0472">Membrane</keyword>
<evidence type="ECO:0000256" key="5">
    <source>
        <dbReference type="ARBA" id="ARBA00022737"/>
    </source>
</evidence>
<evidence type="ECO:0000256" key="9">
    <source>
        <dbReference type="ARBA" id="ARBA00023136"/>
    </source>
</evidence>
<evidence type="ECO:0000256" key="4">
    <source>
        <dbReference type="ARBA" id="ARBA00022692"/>
    </source>
</evidence>
<keyword evidence="5" id="KW-0677">Repeat</keyword>
<dbReference type="Gene3D" id="1.50.40.10">
    <property type="entry name" value="Mitochondrial carrier domain"/>
    <property type="match status" value="1"/>
</dbReference>
<keyword evidence="6" id="KW-0999">Mitochondrion inner membrane</keyword>
<dbReference type="InterPro" id="IPR018108">
    <property type="entry name" value="MCP_transmembrane"/>
</dbReference>
<reference evidence="13 14" key="1">
    <citation type="journal article" date="2019" name="BMC Genomics">
        <title>Chromosome level assembly and comparative genome analysis confirm lager-brewing yeasts originated from a single hybridization.</title>
        <authorList>
            <person name="Salazar A.N."/>
            <person name="Gorter de Vries A.R."/>
            <person name="van den Broek M."/>
            <person name="Brouwers N."/>
            <person name="de la Torre Cortes P."/>
            <person name="Kuijpers N.G.A."/>
            <person name="Daran J.G."/>
            <person name="Abeel T."/>
        </authorList>
    </citation>
    <scope>NUCLEOTIDE SEQUENCE [LARGE SCALE GENOMIC DNA]</scope>
    <source>
        <strain evidence="13 14">CBS 1483</strain>
    </source>
</reference>
<dbReference type="InterPro" id="IPR002113">
    <property type="entry name" value="ADT_euk_type"/>
</dbReference>
<dbReference type="GO" id="GO:0005310">
    <property type="term" value="F:dicarboxylic acid transmembrane transporter activity"/>
    <property type="evidence" value="ECO:0007669"/>
    <property type="project" value="UniProtKB-ARBA"/>
</dbReference>
<gene>
    <name evidence="13" type="primary">ODC2_1</name>
    <name evidence="13" type="ORF">GRS66_004977</name>
</gene>
<keyword evidence="4 11" id="KW-0812">Transmembrane</keyword>
<dbReference type="Pfam" id="PF00153">
    <property type="entry name" value="Mito_carr"/>
    <property type="match status" value="3"/>
</dbReference>
<dbReference type="Proteomes" id="UP000501346">
    <property type="component" value="Chromosome ScXV-ScXI"/>
</dbReference>
<dbReference type="FunFam" id="1.50.40.10:FF:000034">
    <property type="entry name" value="Mitochondrial 2-oxodicarboxylate carrier"/>
    <property type="match status" value="1"/>
</dbReference>
<dbReference type="PROSITE" id="PS50920">
    <property type="entry name" value="SOLCAR"/>
    <property type="match status" value="3"/>
</dbReference>
<keyword evidence="14" id="KW-1185">Reference proteome</keyword>
<dbReference type="PANTHER" id="PTHR46356">
    <property type="entry name" value="MITOCHONDRIAL 2-OXODICARBOXYLATE CARRIER"/>
    <property type="match status" value="1"/>
</dbReference>